<evidence type="ECO:0000256" key="1">
    <source>
        <dbReference type="SAM" id="SignalP"/>
    </source>
</evidence>
<evidence type="ECO:0000313" key="4">
    <source>
        <dbReference type="Proteomes" id="UP001209681"/>
    </source>
</evidence>
<protein>
    <submittedName>
        <fullName evidence="3">Fimbria/pilus periplasmic chaperone</fullName>
    </submittedName>
</protein>
<dbReference type="SUPFAM" id="SSF49354">
    <property type="entry name" value="PapD-like"/>
    <property type="match status" value="1"/>
</dbReference>
<dbReference type="Pfam" id="PF00345">
    <property type="entry name" value="PapD_N"/>
    <property type="match status" value="1"/>
</dbReference>
<comment type="caution">
    <text evidence="3">The sequence shown here is derived from an EMBL/GenBank/DDBJ whole genome shotgun (WGS) entry which is preliminary data.</text>
</comment>
<dbReference type="Proteomes" id="UP001209681">
    <property type="component" value="Unassembled WGS sequence"/>
</dbReference>
<dbReference type="InterPro" id="IPR008962">
    <property type="entry name" value="PapD-like_sf"/>
</dbReference>
<feature type="chain" id="PRO_5045131826" evidence="1">
    <location>
        <begin position="23"/>
        <end position="270"/>
    </location>
</feature>
<dbReference type="RefSeq" id="WP_265424768.1">
    <property type="nucleotide sequence ID" value="NZ_JAPFPW010000007.1"/>
</dbReference>
<name>A0ABT3N9P7_9BACT</name>
<reference evidence="3 4" key="1">
    <citation type="submission" date="2022-11" db="EMBL/GenBank/DDBJ databases">
        <title>Desulfobotulus tamanensis H1 sp. nov. - anaerobic, alkaliphilic, sulphate reducing bacterium isolated from terrestrial mud volcano.</title>
        <authorList>
            <person name="Frolova A."/>
            <person name="Merkel A.Y."/>
            <person name="Slobodkin A.I."/>
        </authorList>
    </citation>
    <scope>NUCLEOTIDE SEQUENCE [LARGE SCALE GENOMIC DNA]</scope>
    <source>
        <strain evidence="3 4">H1</strain>
    </source>
</reference>
<accession>A0ABT3N9P7</accession>
<feature type="domain" description="Pili assembly chaperone N-terminal" evidence="2">
    <location>
        <begin position="27"/>
        <end position="164"/>
    </location>
</feature>
<evidence type="ECO:0000259" key="2">
    <source>
        <dbReference type="Pfam" id="PF00345"/>
    </source>
</evidence>
<proteinExistence type="predicted"/>
<sequence length="270" mass="30249">MRVFLSFLVFACINAFSLPSQASETAVILSPLRMVLEGRDRSETLRIVNPNSVPVTYRIEMVVMEQDTDGNVREVGKTKEHEDLLRMVRFSPRQVRLEPGAMQAVRIMLRKPATLQDGEYRVHVRVSPLPEPDRNMAEVVQAKAGQTTININFLVSTSIPLIIRHGKTAVNIDARGIELGVSHGETPVLQTLIFGEGNRSIYMDGAIFYGKILLGEVKGFAVYQPNGKRYVRFPLQADLPPSGSTLRLVLRDREKEGNPLIKEIPLVLNY</sequence>
<gene>
    <name evidence="3" type="ORF">OOT00_07880</name>
</gene>
<feature type="signal peptide" evidence="1">
    <location>
        <begin position="1"/>
        <end position="22"/>
    </location>
</feature>
<dbReference type="Gene3D" id="2.60.40.10">
    <property type="entry name" value="Immunoglobulins"/>
    <property type="match status" value="1"/>
</dbReference>
<keyword evidence="4" id="KW-1185">Reference proteome</keyword>
<organism evidence="3 4">
    <name type="scientific">Desulfobotulus pelophilus</name>
    <dbReference type="NCBI Taxonomy" id="2823377"/>
    <lineage>
        <taxon>Bacteria</taxon>
        <taxon>Pseudomonadati</taxon>
        <taxon>Thermodesulfobacteriota</taxon>
        <taxon>Desulfobacteria</taxon>
        <taxon>Desulfobacterales</taxon>
        <taxon>Desulfobacteraceae</taxon>
        <taxon>Desulfobotulus</taxon>
    </lineage>
</organism>
<dbReference type="EMBL" id="JAPFPW010000007">
    <property type="protein sequence ID" value="MCW7753901.1"/>
    <property type="molecule type" value="Genomic_DNA"/>
</dbReference>
<evidence type="ECO:0000313" key="3">
    <source>
        <dbReference type="EMBL" id="MCW7753901.1"/>
    </source>
</evidence>
<dbReference type="InterPro" id="IPR016147">
    <property type="entry name" value="Pili_assmbl_chaperone_N"/>
</dbReference>
<keyword evidence="1" id="KW-0732">Signal</keyword>
<dbReference type="InterPro" id="IPR013783">
    <property type="entry name" value="Ig-like_fold"/>
</dbReference>